<feature type="domain" description="HTH lysR-type" evidence="5">
    <location>
        <begin position="7"/>
        <end position="64"/>
    </location>
</feature>
<dbReference type="InterPro" id="IPR005119">
    <property type="entry name" value="LysR_subst-bd"/>
</dbReference>
<evidence type="ECO:0000256" key="3">
    <source>
        <dbReference type="ARBA" id="ARBA00023125"/>
    </source>
</evidence>
<dbReference type="Gene3D" id="1.10.10.10">
    <property type="entry name" value="Winged helix-like DNA-binding domain superfamily/Winged helix DNA-binding domain"/>
    <property type="match status" value="1"/>
</dbReference>
<dbReference type="SUPFAM" id="SSF53850">
    <property type="entry name" value="Periplasmic binding protein-like II"/>
    <property type="match status" value="1"/>
</dbReference>
<dbReference type="PROSITE" id="PS50931">
    <property type="entry name" value="HTH_LYSR"/>
    <property type="match status" value="1"/>
</dbReference>
<comment type="similarity">
    <text evidence="1">Belongs to the LysR transcriptional regulatory family.</text>
</comment>
<evidence type="ECO:0000256" key="2">
    <source>
        <dbReference type="ARBA" id="ARBA00023015"/>
    </source>
</evidence>
<keyword evidence="4" id="KW-0804">Transcription</keyword>
<keyword evidence="7" id="KW-1185">Reference proteome</keyword>
<reference evidence="6 7" key="1">
    <citation type="submission" date="2019-12" db="EMBL/GenBank/DDBJ databases">
        <title>Comparative genomics gives insights into the taxonomy of the Azoarcus-Aromatoleum group and reveals separate origins of nif in the plant-associated Azoarcus and non-plant-associated Aromatoleum sub-groups.</title>
        <authorList>
            <person name="Lafos M."/>
            <person name="Maluk M."/>
            <person name="Batista M."/>
            <person name="Junghare M."/>
            <person name="Carmona M."/>
            <person name="Faoro H."/>
            <person name="Cruz L.M."/>
            <person name="Battistoni F."/>
            <person name="De Souza E."/>
            <person name="Pedrosa F."/>
            <person name="Chen W.-M."/>
            <person name="Poole P.S."/>
            <person name="Dixon R.A."/>
            <person name="James E.K."/>
        </authorList>
    </citation>
    <scope>NUCLEOTIDE SEQUENCE [LARGE SCALE GENOMIC DNA]</scope>
    <source>
        <strain evidence="6 7">ToN1</strain>
    </source>
</reference>
<dbReference type="EMBL" id="WTVR01000008">
    <property type="protein sequence ID" value="NMF87934.1"/>
    <property type="molecule type" value="Genomic_DNA"/>
</dbReference>
<proteinExistence type="inferred from homology"/>
<evidence type="ECO:0000313" key="7">
    <source>
        <dbReference type="Proteomes" id="UP000652074"/>
    </source>
</evidence>
<protein>
    <submittedName>
        <fullName evidence="6">LysR family transcriptional regulator</fullName>
    </submittedName>
</protein>
<evidence type="ECO:0000259" key="5">
    <source>
        <dbReference type="PROSITE" id="PS50931"/>
    </source>
</evidence>
<organism evidence="6 7">
    <name type="scientific">Aromatoleum petrolei</name>
    <dbReference type="NCBI Taxonomy" id="76116"/>
    <lineage>
        <taxon>Bacteria</taxon>
        <taxon>Pseudomonadati</taxon>
        <taxon>Pseudomonadota</taxon>
        <taxon>Betaproteobacteria</taxon>
        <taxon>Rhodocyclales</taxon>
        <taxon>Rhodocyclaceae</taxon>
        <taxon>Aromatoleum</taxon>
    </lineage>
</organism>
<gene>
    <name evidence="6" type="ORF">GPA26_05510</name>
</gene>
<dbReference type="RefSeq" id="WP_169205372.1">
    <property type="nucleotide sequence ID" value="NZ_CP059560.1"/>
</dbReference>
<dbReference type="InterPro" id="IPR000847">
    <property type="entry name" value="LysR_HTH_N"/>
</dbReference>
<keyword evidence="2" id="KW-0805">Transcription regulation</keyword>
<comment type="caution">
    <text evidence="6">The sequence shown here is derived from an EMBL/GenBank/DDBJ whole genome shotgun (WGS) entry which is preliminary data.</text>
</comment>
<dbReference type="InterPro" id="IPR036388">
    <property type="entry name" value="WH-like_DNA-bd_sf"/>
</dbReference>
<evidence type="ECO:0000313" key="6">
    <source>
        <dbReference type="EMBL" id="NMF87934.1"/>
    </source>
</evidence>
<accession>A0ABX1MJ18</accession>
<dbReference type="Pfam" id="PF03466">
    <property type="entry name" value="LysR_substrate"/>
    <property type="match status" value="1"/>
</dbReference>
<evidence type="ECO:0000256" key="4">
    <source>
        <dbReference type="ARBA" id="ARBA00023163"/>
    </source>
</evidence>
<dbReference type="Proteomes" id="UP000652074">
    <property type="component" value="Unassembled WGS sequence"/>
</dbReference>
<name>A0ABX1MJ18_9RHOO</name>
<sequence>MQVDEQVTFRKLEVFLAFLELGNMNRVAEAVGQSTVSVHRALHSLEEGLRCPLFRREGRRLIPLAAAYAFAEHAGRAVRACVDGIEAAREAAGFTTARLRIGALYSLTVRTLPRLLMRLKARRPELDVELTLGSNRDLLDKLNDDRLDAIVIAVQADTPVAELIAIPMFDDEICFATPRDSRYADRRTIDLQEMRGEKFVSLSEDFATYRDFVQAFEIAGFRPEIAMRVGDIFSLTNLVSGGVGHALLPRRVEEFTPQVRFIPLEARYATSQHIALLLPRKRERNPNLLALSAECRMFKWRE</sequence>
<dbReference type="InterPro" id="IPR036390">
    <property type="entry name" value="WH_DNA-bd_sf"/>
</dbReference>
<dbReference type="SUPFAM" id="SSF46785">
    <property type="entry name" value="Winged helix' DNA-binding domain"/>
    <property type="match status" value="1"/>
</dbReference>
<dbReference type="Gene3D" id="3.40.190.290">
    <property type="match status" value="1"/>
</dbReference>
<dbReference type="PANTHER" id="PTHR30346">
    <property type="entry name" value="TRANSCRIPTIONAL DUAL REGULATOR HCAR-RELATED"/>
    <property type="match status" value="1"/>
</dbReference>
<dbReference type="PANTHER" id="PTHR30346:SF0">
    <property type="entry name" value="HCA OPERON TRANSCRIPTIONAL ACTIVATOR HCAR"/>
    <property type="match status" value="1"/>
</dbReference>
<keyword evidence="3" id="KW-0238">DNA-binding</keyword>
<dbReference type="Pfam" id="PF00126">
    <property type="entry name" value="HTH_1"/>
    <property type="match status" value="1"/>
</dbReference>
<evidence type="ECO:0000256" key="1">
    <source>
        <dbReference type="ARBA" id="ARBA00009437"/>
    </source>
</evidence>